<keyword evidence="4 6" id="KW-1133">Transmembrane helix</keyword>
<accession>A0A5C4N894</accession>
<gene>
    <name evidence="7" type="ORF">FHG71_18075</name>
</gene>
<dbReference type="InterPro" id="IPR001851">
    <property type="entry name" value="ABC_transp_permease"/>
</dbReference>
<keyword evidence="2" id="KW-1003">Cell membrane</keyword>
<feature type="transmembrane region" description="Helical" evidence="6">
    <location>
        <begin position="268"/>
        <end position="289"/>
    </location>
</feature>
<evidence type="ECO:0000256" key="3">
    <source>
        <dbReference type="ARBA" id="ARBA00022692"/>
    </source>
</evidence>
<dbReference type="GO" id="GO:0022857">
    <property type="term" value="F:transmembrane transporter activity"/>
    <property type="evidence" value="ECO:0007669"/>
    <property type="project" value="InterPro"/>
</dbReference>
<feature type="transmembrane region" description="Helical" evidence="6">
    <location>
        <begin position="21"/>
        <end position="43"/>
    </location>
</feature>
<dbReference type="Proteomes" id="UP000305709">
    <property type="component" value="Unassembled WGS sequence"/>
</dbReference>
<dbReference type="OrthoDB" id="5422926at2"/>
<feature type="transmembrane region" description="Helical" evidence="6">
    <location>
        <begin position="160"/>
        <end position="178"/>
    </location>
</feature>
<dbReference type="GO" id="GO:0005886">
    <property type="term" value="C:plasma membrane"/>
    <property type="evidence" value="ECO:0007669"/>
    <property type="project" value="UniProtKB-SubCell"/>
</dbReference>
<organism evidence="7 8">
    <name type="scientific">Rubellimicrobium roseum</name>
    <dbReference type="NCBI Taxonomy" id="687525"/>
    <lineage>
        <taxon>Bacteria</taxon>
        <taxon>Pseudomonadati</taxon>
        <taxon>Pseudomonadota</taxon>
        <taxon>Alphaproteobacteria</taxon>
        <taxon>Rhodobacterales</taxon>
        <taxon>Roseobacteraceae</taxon>
        <taxon>Rubellimicrobium</taxon>
    </lineage>
</organism>
<protein>
    <submittedName>
        <fullName evidence="7">ABC transporter permease</fullName>
    </submittedName>
</protein>
<evidence type="ECO:0000256" key="5">
    <source>
        <dbReference type="ARBA" id="ARBA00023136"/>
    </source>
</evidence>
<feature type="transmembrane region" description="Helical" evidence="6">
    <location>
        <begin position="220"/>
        <end position="239"/>
    </location>
</feature>
<evidence type="ECO:0000256" key="6">
    <source>
        <dbReference type="SAM" id="Phobius"/>
    </source>
</evidence>
<dbReference type="CDD" id="cd06579">
    <property type="entry name" value="TM_PBP1_transp_AraH_like"/>
    <property type="match status" value="1"/>
</dbReference>
<dbReference type="PANTHER" id="PTHR32196">
    <property type="entry name" value="ABC TRANSPORTER PERMEASE PROTEIN YPHD-RELATED-RELATED"/>
    <property type="match status" value="1"/>
</dbReference>
<keyword evidence="5 6" id="KW-0472">Membrane</keyword>
<dbReference type="AlphaFoldDB" id="A0A5C4N894"/>
<dbReference type="EMBL" id="VDFV01000040">
    <property type="protein sequence ID" value="TNC65032.1"/>
    <property type="molecule type" value="Genomic_DNA"/>
</dbReference>
<feature type="transmembrane region" description="Helical" evidence="6">
    <location>
        <begin position="127"/>
        <end position="148"/>
    </location>
</feature>
<feature type="transmembrane region" description="Helical" evidence="6">
    <location>
        <begin position="63"/>
        <end position="82"/>
    </location>
</feature>
<evidence type="ECO:0000313" key="7">
    <source>
        <dbReference type="EMBL" id="TNC65032.1"/>
    </source>
</evidence>
<dbReference type="Pfam" id="PF02653">
    <property type="entry name" value="BPD_transp_2"/>
    <property type="match status" value="1"/>
</dbReference>
<evidence type="ECO:0000256" key="1">
    <source>
        <dbReference type="ARBA" id="ARBA00004651"/>
    </source>
</evidence>
<proteinExistence type="predicted"/>
<evidence type="ECO:0000256" key="4">
    <source>
        <dbReference type="ARBA" id="ARBA00022989"/>
    </source>
</evidence>
<evidence type="ECO:0000313" key="8">
    <source>
        <dbReference type="Proteomes" id="UP000305709"/>
    </source>
</evidence>
<feature type="transmembrane region" description="Helical" evidence="6">
    <location>
        <begin position="89"/>
        <end position="107"/>
    </location>
</feature>
<name>A0A5C4N894_9RHOB</name>
<evidence type="ECO:0000256" key="2">
    <source>
        <dbReference type="ARBA" id="ARBA00022475"/>
    </source>
</evidence>
<keyword evidence="3 6" id="KW-0812">Transmembrane</keyword>
<keyword evidence="8" id="KW-1185">Reference proteome</keyword>
<reference evidence="7 8" key="1">
    <citation type="submission" date="2019-06" db="EMBL/GenBank/DDBJ databases">
        <authorList>
            <person name="Jiang L."/>
        </authorList>
    </citation>
    <scope>NUCLEOTIDE SEQUENCE [LARGE SCALE GENOMIC DNA]</scope>
    <source>
        <strain evidence="7 8">YIM 48858</strain>
    </source>
</reference>
<feature type="transmembrane region" description="Helical" evidence="6">
    <location>
        <begin position="326"/>
        <end position="344"/>
    </location>
</feature>
<comment type="subcellular location">
    <subcellularLocation>
        <location evidence="1">Cell membrane</location>
        <topology evidence="1">Multi-pass membrane protein</topology>
    </subcellularLocation>
</comment>
<sequence>MTAMLTQPVPATPAARPLRRTLARALLSDWFVLWLTLAYFLILLPVLPTLGTPANLANLLSNAWPLLVVALGQTFVMTIGGIDLSQGAVIGLTSTLGAALIATAGPPEVLSKAPIWGLLIFEDGGVLAGQLWLGLLAMLLAGALVGLVNGTLVAWLDMPAFMVTLVSLITVGAFAIWLTQSENIRNLPDSYVALGKGEIVSVYIGPKEEPQIPRRQVHELVTYAALVAVTLAVALHLLLERTAFGRQVLAVGANRRAAEIAGVPVRRIIVLVFVLSSLCATVGAVLYSARLEAGRPTLGEGTFLLDVIGATVIGGTSLFGGKGKVLWTVFGVLFFVLLSNSLNLMNLSTFHIDMVKGGVILAAALLDVARTRLLRGMA</sequence>
<comment type="caution">
    <text evidence="7">The sequence shown here is derived from an EMBL/GenBank/DDBJ whole genome shotgun (WGS) entry which is preliminary data.</text>
</comment>